<dbReference type="Gene3D" id="3.10.450.50">
    <property type="match status" value="1"/>
</dbReference>
<evidence type="ECO:0000259" key="4">
    <source>
        <dbReference type="PROSITE" id="PS50177"/>
    </source>
</evidence>
<dbReference type="InterPro" id="IPR002075">
    <property type="entry name" value="NTF2_dom"/>
</dbReference>
<dbReference type="AlphaFoldDB" id="A0A8S4BKY3"/>
<dbReference type="InterPro" id="IPR032755">
    <property type="entry name" value="TSNAXIP1_N"/>
</dbReference>
<dbReference type="PANTHER" id="PTHR16306:SF0">
    <property type="entry name" value="TRANSLIN-ASSOCIATED FACTOR X-INTERACTING PROTEIN 1"/>
    <property type="match status" value="1"/>
</dbReference>
<dbReference type="Pfam" id="PF15739">
    <property type="entry name" value="TSNAXIP1_N"/>
    <property type="match status" value="1"/>
</dbReference>
<dbReference type="GO" id="GO:0005737">
    <property type="term" value="C:cytoplasm"/>
    <property type="evidence" value="ECO:0007669"/>
    <property type="project" value="TreeGrafter"/>
</dbReference>
<dbReference type="Pfam" id="PF02136">
    <property type="entry name" value="NTF2"/>
    <property type="match status" value="1"/>
</dbReference>
<protein>
    <submittedName>
        <fullName evidence="5">(Atlantic silverside) hypothetical protein</fullName>
    </submittedName>
</protein>
<name>A0A8S4BKY3_9TELE</name>
<reference evidence="5" key="1">
    <citation type="submission" date="2021-05" db="EMBL/GenBank/DDBJ databases">
        <authorList>
            <person name="Tigano A."/>
        </authorList>
    </citation>
    <scope>NUCLEOTIDE SEQUENCE</scope>
</reference>
<evidence type="ECO:0000256" key="1">
    <source>
        <dbReference type="ARBA" id="ARBA00023054"/>
    </source>
</evidence>
<gene>
    <name evidence="5" type="ORF">MMEN_LOCUS15260</name>
</gene>
<organism evidence="5 6">
    <name type="scientific">Menidia menidia</name>
    <name type="common">Atlantic silverside</name>
    <dbReference type="NCBI Taxonomy" id="238744"/>
    <lineage>
        <taxon>Eukaryota</taxon>
        <taxon>Metazoa</taxon>
        <taxon>Chordata</taxon>
        <taxon>Craniata</taxon>
        <taxon>Vertebrata</taxon>
        <taxon>Euteleostomi</taxon>
        <taxon>Actinopterygii</taxon>
        <taxon>Neopterygii</taxon>
        <taxon>Teleostei</taxon>
        <taxon>Neoteleostei</taxon>
        <taxon>Acanthomorphata</taxon>
        <taxon>Ovalentaria</taxon>
        <taxon>Atherinomorphae</taxon>
        <taxon>Atheriniformes</taxon>
        <taxon>Atherinopsidae</taxon>
        <taxon>Menidiinae</taxon>
        <taxon>Menidia</taxon>
    </lineage>
</organism>
<keyword evidence="6" id="KW-1185">Reference proteome</keyword>
<comment type="caution">
    <text evidence="5">The sequence shown here is derived from an EMBL/GenBank/DDBJ whole genome shotgun (WGS) entry which is preliminary data.</text>
</comment>
<accession>A0A8S4BKY3</accession>
<evidence type="ECO:0000313" key="6">
    <source>
        <dbReference type="Proteomes" id="UP000677803"/>
    </source>
</evidence>
<dbReference type="CDD" id="cd00780">
    <property type="entry name" value="NTF2"/>
    <property type="match status" value="1"/>
</dbReference>
<proteinExistence type="predicted"/>
<keyword evidence="1 2" id="KW-0175">Coiled coil</keyword>
<evidence type="ECO:0000256" key="2">
    <source>
        <dbReference type="SAM" id="Coils"/>
    </source>
</evidence>
<feature type="region of interest" description="Disordered" evidence="3">
    <location>
        <begin position="1"/>
        <end position="27"/>
    </location>
</feature>
<dbReference type="Proteomes" id="UP000677803">
    <property type="component" value="Unassembled WGS sequence"/>
</dbReference>
<dbReference type="PROSITE" id="PS50177">
    <property type="entry name" value="NTF2_DOMAIN"/>
    <property type="match status" value="1"/>
</dbReference>
<dbReference type="SUPFAM" id="SSF54427">
    <property type="entry name" value="NTF2-like"/>
    <property type="match status" value="1"/>
</dbReference>
<feature type="coiled-coil region" evidence="2">
    <location>
        <begin position="124"/>
        <end position="201"/>
    </location>
</feature>
<dbReference type="InterPro" id="IPR018222">
    <property type="entry name" value="Nuclear_transport_factor_2_euk"/>
</dbReference>
<dbReference type="PANTHER" id="PTHR16306">
    <property type="entry name" value="TRANSLIN-ASSOCIATED FACTOR X-INTERACTING PROTEIN 1"/>
    <property type="match status" value="1"/>
</dbReference>
<dbReference type="EMBL" id="CAJRST010022223">
    <property type="protein sequence ID" value="CAG5958440.1"/>
    <property type="molecule type" value="Genomic_DNA"/>
</dbReference>
<feature type="domain" description="NTF2" evidence="4">
    <location>
        <begin position="390"/>
        <end position="554"/>
    </location>
</feature>
<sequence>MSPNKDVKFPPLTRSQKQRATFDKDMQKVTVHAKEEKHERWAGVSAPTSSTRPPCWTGSSYLYAGAGRKPPLLVQLESCVSRELLAISPQHPQCEELKLQVYRNVFGCFISAFRTYQPLLSAIKNEYENALAHQQDQIQELRSHLRLMTDDWDRKTEAGWGGAQAEAEALKGEKQQLQRDMEALRQQEKATQTLVDHLQAELSNQYLQYREERDARRLLIGQLNVLTEACVVQDPPAQEDTEDVKDALELQLALKVCRGDLTQTQEQLHRMKAEYWGVVPQRDWDALERAHRQALQQLETLRGDFDLLRSEYDSLLEIYKRAGMHRNALVSTSVQILHITTTIPRIPRAIDVRSRLYVVEKTLHCAIVQLALALVRGRIRMGDQPLWEQIGSSFVQHYYQMFDSDRSQLGSIYPPLSIRPSGLGGAPNHMTGSANQIDSSCLTWEGQPYQGKIAIVEKLTSLPFTKIAHSITAQDHQPTPDSCILSMVVGQLKVSPAAAHGLTTAQAPPPPAVIAGPAHRSSWADEDPIMGFHQSFILKNINDAWVCTNDMFRLAIHNFG</sequence>
<evidence type="ECO:0000313" key="5">
    <source>
        <dbReference type="EMBL" id="CAG5958440.1"/>
    </source>
</evidence>
<dbReference type="OrthoDB" id="261426at2759"/>
<dbReference type="InterPro" id="IPR032710">
    <property type="entry name" value="NTF2-like_dom_sf"/>
</dbReference>
<evidence type="ECO:0000256" key="3">
    <source>
        <dbReference type="SAM" id="MobiDB-lite"/>
    </source>
</evidence>